<keyword evidence="2" id="KW-0808">Transferase</keyword>
<dbReference type="InterPro" id="IPR015897">
    <property type="entry name" value="CHK_kinase-like"/>
</dbReference>
<dbReference type="Pfam" id="PF02958">
    <property type="entry name" value="EcKL"/>
    <property type="match status" value="1"/>
</dbReference>
<organism evidence="2 3">
    <name type="scientific">Asbolus verrucosus</name>
    <name type="common">Desert ironclad beetle</name>
    <dbReference type="NCBI Taxonomy" id="1661398"/>
    <lineage>
        <taxon>Eukaryota</taxon>
        <taxon>Metazoa</taxon>
        <taxon>Ecdysozoa</taxon>
        <taxon>Arthropoda</taxon>
        <taxon>Hexapoda</taxon>
        <taxon>Insecta</taxon>
        <taxon>Pterygota</taxon>
        <taxon>Neoptera</taxon>
        <taxon>Endopterygota</taxon>
        <taxon>Coleoptera</taxon>
        <taxon>Polyphaga</taxon>
        <taxon>Cucujiformia</taxon>
        <taxon>Tenebrionidae</taxon>
        <taxon>Pimeliinae</taxon>
        <taxon>Asbolus</taxon>
    </lineage>
</organism>
<keyword evidence="3" id="KW-1185">Reference proteome</keyword>
<dbReference type="OrthoDB" id="190089at2759"/>
<gene>
    <name evidence="2" type="ORF">BDFB_013246</name>
</gene>
<dbReference type="SMART" id="SM00587">
    <property type="entry name" value="CHK"/>
    <property type="match status" value="1"/>
</dbReference>
<dbReference type="PANTHER" id="PTHR11012:SF30">
    <property type="entry name" value="PROTEIN KINASE-LIKE DOMAIN-CONTAINING"/>
    <property type="match status" value="1"/>
</dbReference>
<protein>
    <submittedName>
        <fullName evidence="2">EcKinase, DUF1679, and/or APH domain containing protein</fullName>
    </submittedName>
</protein>
<accession>A0A482VXL2</accession>
<evidence type="ECO:0000313" key="3">
    <source>
        <dbReference type="Proteomes" id="UP000292052"/>
    </source>
</evidence>
<sequence>MEMLQKREDIVALINDLCREKRMLDYSFTTVKTNKEGEGYLGYFFMVTIKDNASGKELDVAIKAAFTEDSARKTAGPVEVVFENEIYFYTEVYPAFKSFEKDLGISQTMDFVAECFKVSREKQREILVFENLTASNFEVFPKKLFLDFEHISLIFKTYARFHAYSFALRDQRPEEYANLINVFQNTYAVFLDVKNSLFKRSLLRFAHQVEEYLKPGEDDLIIEKYKKYRGDAFIDQFRETIAEPGDYSAILHGDCWSNNLMFKYEATEDGKKPIDMRLLDWQFIKIGSPVCDLSYCLYSGAPKEILDSLDTFLKIYYDNFSSFLKELGSDPEKLFPYEALKDHWKKYSRFGMSMAIIMWKVKLVEDEETYQRTIRQLLQHMSEIDVL</sequence>
<proteinExistence type="predicted"/>
<dbReference type="SUPFAM" id="SSF56112">
    <property type="entry name" value="Protein kinase-like (PK-like)"/>
    <property type="match status" value="1"/>
</dbReference>
<dbReference type="PANTHER" id="PTHR11012">
    <property type="entry name" value="PROTEIN KINASE-LIKE DOMAIN-CONTAINING"/>
    <property type="match status" value="1"/>
</dbReference>
<reference evidence="2 3" key="1">
    <citation type="submission" date="2017-03" db="EMBL/GenBank/DDBJ databases">
        <title>Genome of the blue death feigning beetle - Asbolus verrucosus.</title>
        <authorList>
            <person name="Rider S.D."/>
        </authorList>
    </citation>
    <scope>NUCLEOTIDE SEQUENCE [LARGE SCALE GENOMIC DNA]</scope>
    <source>
        <strain evidence="2">Butters</strain>
        <tissue evidence="2">Head and leg muscle</tissue>
    </source>
</reference>
<keyword evidence="2" id="KW-0418">Kinase</keyword>
<comment type="caution">
    <text evidence="2">The sequence shown here is derived from an EMBL/GenBank/DDBJ whole genome shotgun (WGS) entry which is preliminary data.</text>
</comment>
<evidence type="ECO:0000259" key="1">
    <source>
        <dbReference type="SMART" id="SM00587"/>
    </source>
</evidence>
<feature type="domain" description="CHK kinase-like" evidence="1">
    <location>
        <begin position="127"/>
        <end position="326"/>
    </location>
</feature>
<dbReference type="Proteomes" id="UP000292052">
    <property type="component" value="Unassembled WGS sequence"/>
</dbReference>
<evidence type="ECO:0000313" key="2">
    <source>
        <dbReference type="EMBL" id="RZC37343.1"/>
    </source>
</evidence>
<dbReference type="GO" id="GO:0016301">
    <property type="term" value="F:kinase activity"/>
    <property type="evidence" value="ECO:0007669"/>
    <property type="project" value="UniProtKB-KW"/>
</dbReference>
<dbReference type="AlphaFoldDB" id="A0A482VXL2"/>
<dbReference type="Gene3D" id="3.90.1200.10">
    <property type="match status" value="1"/>
</dbReference>
<dbReference type="InterPro" id="IPR011009">
    <property type="entry name" value="Kinase-like_dom_sf"/>
</dbReference>
<dbReference type="EMBL" id="QDEB01053488">
    <property type="protein sequence ID" value="RZC37343.1"/>
    <property type="molecule type" value="Genomic_DNA"/>
</dbReference>
<dbReference type="InterPro" id="IPR004119">
    <property type="entry name" value="EcKL"/>
</dbReference>
<name>A0A482VXL2_ASBVE</name>